<keyword evidence="2" id="KW-0677">Repeat</keyword>
<evidence type="ECO:0000256" key="4">
    <source>
        <dbReference type="SAM" id="MobiDB-lite"/>
    </source>
</evidence>
<feature type="region of interest" description="Disordered" evidence="4">
    <location>
        <begin position="40"/>
        <end position="78"/>
    </location>
</feature>
<feature type="repeat" description="WD" evidence="3">
    <location>
        <begin position="1191"/>
        <end position="1232"/>
    </location>
</feature>
<dbReference type="PRINTS" id="PR00320">
    <property type="entry name" value="GPROTEINBRPT"/>
</dbReference>
<dbReference type="Gene3D" id="2.130.10.10">
    <property type="entry name" value="YVTN repeat-like/Quinoprotein amine dehydrogenase"/>
    <property type="match status" value="6"/>
</dbReference>
<dbReference type="SMART" id="SM00320">
    <property type="entry name" value="WD40"/>
    <property type="match status" value="14"/>
</dbReference>
<dbReference type="InterPro" id="IPR019775">
    <property type="entry name" value="WD40_repeat_CS"/>
</dbReference>
<dbReference type="OrthoDB" id="538223at2759"/>
<feature type="repeat" description="WD" evidence="3">
    <location>
        <begin position="1320"/>
        <end position="1361"/>
    </location>
</feature>
<feature type="repeat" description="WD" evidence="3">
    <location>
        <begin position="1061"/>
        <end position="1102"/>
    </location>
</feature>
<organism evidence="6 7">
    <name type="scientific">Ceratobasidium theobromae</name>
    <dbReference type="NCBI Taxonomy" id="1582974"/>
    <lineage>
        <taxon>Eukaryota</taxon>
        <taxon>Fungi</taxon>
        <taxon>Dikarya</taxon>
        <taxon>Basidiomycota</taxon>
        <taxon>Agaricomycotina</taxon>
        <taxon>Agaricomycetes</taxon>
        <taxon>Cantharellales</taxon>
        <taxon>Ceratobasidiaceae</taxon>
        <taxon>Ceratobasidium</taxon>
    </lineage>
</organism>
<feature type="compositionally biased region" description="Low complexity" evidence="4">
    <location>
        <begin position="54"/>
        <end position="64"/>
    </location>
</feature>
<feature type="repeat" description="WD" evidence="3">
    <location>
        <begin position="975"/>
        <end position="1016"/>
    </location>
</feature>
<dbReference type="PANTHER" id="PTHR22847">
    <property type="entry name" value="WD40 REPEAT PROTEIN"/>
    <property type="match status" value="1"/>
</dbReference>
<dbReference type="InterPro" id="IPR056884">
    <property type="entry name" value="NPHP3-like_N"/>
</dbReference>
<dbReference type="SUPFAM" id="SSF52540">
    <property type="entry name" value="P-loop containing nucleoside triphosphate hydrolases"/>
    <property type="match status" value="1"/>
</dbReference>
<feature type="repeat" description="WD" evidence="3">
    <location>
        <begin position="1277"/>
        <end position="1318"/>
    </location>
</feature>
<reference evidence="6 7" key="1">
    <citation type="journal article" date="2019" name="Fungal Biol. Biotechnol.">
        <title>Draft genome sequence of fastidious pathogen Ceratobasidium theobromae, which causes vascular-streak dieback in Theobroma cacao.</title>
        <authorList>
            <person name="Ali S.S."/>
            <person name="Asman A."/>
            <person name="Shao J."/>
            <person name="Firmansyah A.P."/>
            <person name="Susilo A.W."/>
            <person name="Rosmana A."/>
            <person name="McMahon P."/>
            <person name="Junaid M."/>
            <person name="Guest D."/>
            <person name="Kheng T.Y."/>
            <person name="Meinhardt L.W."/>
            <person name="Bailey B.A."/>
        </authorList>
    </citation>
    <scope>NUCLEOTIDE SEQUENCE [LARGE SCALE GENOMIC DNA]</scope>
    <source>
        <strain evidence="6 7">CT2</strain>
    </source>
</reference>
<dbReference type="SUPFAM" id="SSF50998">
    <property type="entry name" value="Quinoprotein alcohol dehydrogenase-like"/>
    <property type="match status" value="1"/>
</dbReference>
<gene>
    <name evidence="6" type="ORF">CTheo_8608</name>
</gene>
<dbReference type="Pfam" id="PF00400">
    <property type="entry name" value="WD40"/>
    <property type="match status" value="14"/>
</dbReference>
<dbReference type="EMBL" id="SSOP01000657">
    <property type="protein sequence ID" value="KAB5587950.1"/>
    <property type="molecule type" value="Genomic_DNA"/>
</dbReference>
<name>A0A5N5Q844_9AGAM</name>
<dbReference type="InterPro" id="IPR007111">
    <property type="entry name" value="NACHT_NTPase"/>
</dbReference>
<dbReference type="SUPFAM" id="SSF50978">
    <property type="entry name" value="WD40 repeat-like"/>
    <property type="match status" value="2"/>
</dbReference>
<dbReference type="InterPro" id="IPR011047">
    <property type="entry name" value="Quinoprotein_ADH-like_sf"/>
</dbReference>
<dbReference type="GO" id="GO:1990234">
    <property type="term" value="C:transferase complex"/>
    <property type="evidence" value="ECO:0007669"/>
    <property type="project" value="UniProtKB-ARBA"/>
</dbReference>
<comment type="caution">
    <text evidence="6">The sequence shown here is derived from an EMBL/GenBank/DDBJ whole genome shotgun (WGS) entry which is preliminary data.</text>
</comment>
<dbReference type="PROSITE" id="PS50837">
    <property type="entry name" value="NACHT"/>
    <property type="match status" value="1"/>
</dbReference>
<feature type="repeat" description="WD" evidence="3">
    <location>
        <begin position="1148"/>
        <end position="1179"/>
    </location>
</feature>
<feature type="region of interest" description="Disordered" evidence="4">
    <location>
        <begin position="1"/>
        <end position="26"/>
    </location>
</feature>
<evidence type="ECO:0000256" key="3">
    <source>
        <dbReference type="PROSITE-ProRule" id="PRU00221"/>
    </source>
</evidence>
<evidence type="ECO:0000256" key="1">
    <source>
        <dbReference type="ARBA" id="ARBA00022574"/>
    </source>
</evidence>
<evidence type="ECO:0000313" key="7">
    <source>
        <dbReference type="Proteomes" id="UP000383932"/>
    </source>
</evidence>
<dbReference type="Gene3D" id="3.40.50.300">
    <property type="entry name" value="P-loop containing nucleotide triphosphate hydrolases"/>
    <property type="match status" value="1"/>
</dbReference>
<dbReference type="Proteomes" id="UP000383932">
    <property type="component" value="Unassembled WGS sequence"/>
</dbReference>
<dbReference type="InterPro" id="IPR036322">
    <property type="entry name" value="WD40_repeat_dom_sf"/>
</dbReference>
<feature type="domain" description="NACHT" evidence="5">
    <location>
        <begin position="289"/>
        <end position="434"/>
    </location>
</feature>
<evidence type="ECO:0000256" key="2">
    <source>
        <dbReference type="ARBA" id="ARBA00022737"/>
    </source>
</evidence>
<dbReference type="InterPro" id="IPR020472">
    <property type="entry name" value="WD40_PAC1"/>
</dbReference>
<evidence type="ECO:0000313" key="6">
    <source>
        <dbReference type="EMBL" id="KAB5587950.1"/>
    </source>
</evidence>
<feature type="repeat" description="WD" evidence="3">
    <location>
        <begin position="932"/>
        <end position="973"/>
    </location>
</feature>
<feature type="repeat" description="WD" evidence="3">
    <location>
        <begin position="1234"/>
        <end position="1275"/>
    </location>
</feature>
<dbReference type="PROSITE" id="PS50294">
    <property type="entry name" value="WD_REPEATS_REGION"/>
    <property type="match status" value="13"/>
</dbReference>
<accession>A0A5N5Q844</accession>
<dbReference type="InterPro" id="IPR015943">
    <property type="entry name" value="WD40/YVTN_repeat-like_dom_sf"/>
</dbReference>
<feature type="repeat" description="WD" evidence="3">
    <location>
        <begin position="846"/>
        <end position="887"/>
    </location>
</feature>
<feature type="repeat" description="WD" evidence="3">
    <location>
        <begin position="1363"/>
        <end position="1404"/>
    </location>
</feature>
<feature type="repeat" description="WD" evidence="3">
    <location>
        <begin position="1018"/>
        <end position="1059"/>
    </location>
</feature>
<feature type="repeat" description="WD" evidence="3">
    <location>
        <begin position="1105"/>
        <end position="1146"/>
    </location>
</feature>
<dbReference type="PROSITE" id="PS00678">
    <property type="entry name" value="WD_REPEATS_1"/>
    <property type="match status" value="2"/>
</dbReference>
<evidence type="ECO:0000259" key="5">
    <source>
        <dbReference type="PROSITE" id="PS50837"/>
    </source>
</evidence>
<keyword evidence="1 3" id="KW-0853">WD repeat</keyword>
<feature type="repeat" description="WD" evidence="3">
    <location>
        <begin position="889"/>
        <end position="930"/>
    </location>
</feature>
<dbReference type="Pfam" id="PF24883">
    <property type="entry name" value="NPHP3_N"/>
    <property type="match status" value="1"/>
</dbReference>
<keyword evidence="7" id="KW-1185">Reference proteome</keyword>
<dbReference type="InterPro" id="IPR001680">
    <property type="entry name" value="WD40_rpt"/>
</dbReference>
<dbReference type="InterPro" id="IPR027417">
    <property type="entry name" value="P-loop_NTPase"/>
</dbReference>
<dbReference type="CDD" id="cd00200">
    <property type="entry name" value="WD40"/>
    <property type="match status" value="2"/>
</dbReference>
<proteinExistence type="predicted"/>
<sequence length="1518" mass="166715">MGSTPLPRPVSVNMSSPPTLKVKKGFRNRLRQQYNRVFSFHSRSPSPHRDHGESSSPRSLPSTSQRDSLPIFDSGTEVRLPTNTTTGINLKYIRATAWSGLRNALGALQKGAELFPPLQAAISALGPCVDILERAAKNSQDYIELASELTTLSESLLRHMRSGAIPASDSITNIAISVEHQAKLIGEKQGHWVVKRLMESSADGEDLMKHFRRVEKLFRQLQTEANLSTWSIVNEQQAKNRLKDLKPAKLARYDSELSTDINRRTCTEHTRTTVLSELNDWSYDPNAADVYFMSGMAGTGKTTIACSFSKALEERKQLAASFFCTRNSPECRRASRIIPTIAYQLARYSMSFRSALCEILGNDPDIGLTNISKQFECLLKEPLVKIGGALSDNLVVVIDALDECDDQNGVGIFLDMIFRFGQDLPLRFFVTSRPEPMVYNKMASQGQDSRAILHLHEIEKSLVQADIELYLEEELKFMSPTSAQIEQLARRSGNLFIYAATLVRYIRPGKHPVDPRKRLESILAIADESSHKKRYAEIDVLYRAVLEAVLDEDGLEDGEAEVLRLVLWTVVCAQEPINIETISELAGIIDTDQAMAALKSLRSVVHFSESSGLASTLHASFLDFMFSEERSGSFFCDPTMHNQLLSRQCFSAMKNRLRFNICGLESSFLADSDVENLQDRIKKKIPPILSYACRYWCDHLRLTIALDDLSYVLDEFLSDRLLFWMEGRATSPDLIELVEDARHFVTSFAANPVSQCTPHIYLSMLPFCPRSSSVYKNHWKCTRGLMKVEGGAIKRREVSALASWRFETGVLSVAYSPDGARVAFSCRDGTVGIRDAYDGGTIIGPYKGHPDVIRSVAFSPDGTLLATGSGDQTVQIWYTRDGRRAADPFQGHTGEVNSVTFSPDGTRLASGSDDHTIRIWDPQNSTLVAGPCEGHTHYVWSVAFSPDGTLVVSGSGDTTVRIWHVGNGRPAADAFEGHTDHVNTVAFSPDGTCIASGSYDHTIRIWDPQSGNLMTSPFEGHTDSVWSVAFSPDGTRIVSGSFDCTIRVWRVSDGTLIAGPFVGHSARIRSVSYSPDGTQIISACEDCTIRVWNPQKGIVVAADPSDGHTAEVMAIAPSPDGTRIASASNDFTIRVWDTRSGASITDPFKGHTDRVWGVAFSPDGTQIVSVSCDTTIRVWYSQDGTLAAGPFEGHTDDIQSVAFSPNGALVASGSDDMTICLWDLKAGAIVGDPLSDHTGPVTSVAFSPDGSWLASCSKDRTIRIRHTHNGDLFTDPFIGHTAEVNSVAFSHDSTRIVSGSLDLTIRVWDPRDGKLVNNPFRGHTDRVTSVAFSPDDAFIVSGSDDYTVRVWSARDGTPITKPFEGHTAGIASTLFLSDGAYVVSASLDCTIRAWSLTSARAALNPPPSGACADVAQPRTVTQPHQVNETPDPDDNSHCDSNLLPACYPHTAALGDCAIRDDGWIVNSESQLLFWVPSEVLRSFLPAHCKYVISPYGSLEIDFSNVLMGDRWHECYLSG</sequence>
<dbReference type="PANTHER" id="PTHR22847:SF637">
    <property type="entry name" value="WD REPEAT DOMAIN 5B"/>
    <property type="match status" value="1"/>
</dbReference>
<protein>
    <recommendedName>
        <fullName evidence="5">NACHT domain-containing protein</fullName>
    </recommendedName>
</protein>
<dbReference type="PROSITE" id="PS50082">
    <property type="entry name" value="WD_REPEATS_2"/>
    <property type="match status" value="13"/>
</dbReference>